<dbReference type="PROSITE" id="PS50943">
    <property type="entry name" value="HTH_CROC1"/>
    <property type="match status" value="1"/>
</dbReference>
<gene>
    <name evidence="2" type="ORF">SAMN03080618_00123</name>
</gene>
<dbReference type="Pfam" id="PF01381">
    <property type="entry name" value="HTH_3"/>
    <property type="match status" value="1"/>
</dbReference>
<reference evidence="3" key="1">
    <citation type="submission" date="2016-10" db="EMBL/GenBank/DDBJ databases">
        <authorList>
            <person name="Varghese N."/>
            <person name="Submissions S."/>
        </authorList>
    </citation>
    <scope>NUCLEOTIDE SEQUENCE [LARGE SCALE GENOMIC DNA]</scope>
    <source>
        <strain evidence="3">DSM 21857</strain>
    </source>
</reference>
<evidence type="ECO:0000259" key="1">
    <source>
        <dbReference type="PROSITE" id="PS50943"/>
    </source>
</evidence>
<dbReference type="STRING" id="1121003.SAMN03080618_00123"/>
<proteinExistence type="predicted"/>
<dbReference type="AlphaFoldDB" id="A0A1I3HDG1"/>
<sequence>MLELVDTISAALSSGTNPVTAMRDAFGYSLEELAVTSGLATSELADLENGGADPAKLARLASALGLPESLVA</sequence>
<dbReference type="CDD" id="cd00093">
    <property type="entry name" value="HTH_XRE"/>
    <property type="match status" value="1"/>
</dbReference>
<dbReference type="GO" id="GO:0003677">
    <property type="term" value="F:DNA binding"/>
    <property type="evidence" value="ECO:0007669"/>
    <property type="project" value="InterPro"/>
</dbReference>
<name>A0A1I3HDG1_9HYPH</name>
<evidence type="ECO:0000313" key="3">
    <source>
        <dbReference type="Proteomes" id="UP000242763"/>
    </source>
</evidence>
<dbReference type="InterPro" id="IPR010982">
    <property type="entry name" value="Lambda_DNA-bd_dom_sf"/>
</dbReference>
<dbReference type="InterPro" id="IPR001387">
    <property type="entry name" value="Cro/C1-type_HTH"/>
</dbReference>
<dbReference type="SUPFAM" id="SSF47413">
    <property type="entry name" value="lambda repressor-like DNA-binding domains"/>
    <property type="match status" value="1"/>
</dbReference>
<dbReference type="EMBL" id="FORF01000001">
    <property type="protein sequence ID" value="SFI33681.1"/>
    <property type="molecule type" value="Genomic_DNA"/>
</dbReference>
<accession>A0A1I3HDG1</accession>
<protein>
    <submittedName>
        <fullName evidence="2">Helix-turn-helix domain-containing protein</fullName>
    </submittedName>
</protein>
<evidence type="ECO:0000313" key="2">
    <source>
        <dbReference type="EMBL" id="SFI33681.1"/>
    </source>
</evidence>
<dbReference type="RefSeq" id="WP_091517494.1">
    <property type="nucleotide sequence ID" value="NZ_FORF01000001.1"/>
</dbReference>
<feature type="domain" description="HTH cro/C1-type" evidence="1">
    <location>
        <begin position="19"/>
        <end position="71"/>
    </location>
</feature>
<dbReference type="SMART" id="SM00530">
    <property type="entry name" value="HTH_XRE"/>
    <property type="match status" value="1"/>
</dbReference>
<keyword evidence="3" id="KW-1185">Reference proteome</keyword>
<dbReference type="Gene3D" id="1.10.260.40">
    <property type="entry name" value="lambda repressor-like DNA-binding domains"/>
    <property type="match status" value="1"/>
</dbReference>
<dbReference type="OrthoDB" id="8116852at2"/>
<dbReference type="Proteomes" id="UP000242763">
    <property type="component" value="Unassembled WGS sequence"/>
</dbReference>
<organism evidence="2 3">
    <name type="scientific">Aquamicrobium aerolatum DSM 21857</name>
    <dbReference type="NCBI Taxonomy" id="1121003"/>
    <lineage>
        <taxon>Bacteria</taxon>
        <taxon>Pseudomonadati</taxon>
        <taxon>Pseudomonadota</taxon>
        <taxon>Alphaproteobacteria</taxon>
        <taxon>Hyphomicrobiales</taxon>
        <taxon>Phyllobacteriaceae</taxon>
        <taxon>Aerobium</taxon>
    </lineage>
</organism>